<sequence>MVATSRRAAVGALLAAAVAVLGALLVPLGASATGSGAATVAVDGGRFAGTARLPGCSGAVVRWPASLDSDRAVVLTNGHCVRRPFLGAREVLVDEKRWTRVELLDGLGDVALAARAVRLEYATMFRTDAAVLRLRQTYADLAGAGVAPLSLAAEGPSRGDRVRIPSGYWAEQRGCATTGTAHRVHERKWDWWDSIRLPARDGCAIRGGYSGSPIVSRETGLVVGVANTGYVGGRRCIDSACEENRRGRVVMRRDMNYGQQTSWLLGCLDAGRVLDLDLPGCRLPERRG</sequence>
<feature type="chain" id="PRO_5046820690" evidence="1">
    <location>
        <begin position="33"/>
        <end position="288"/>
    </location>
</feature>
<feature type="signal peptide" evidence="1">
    <location>
        <begin position="1"/>
        <end position="32"/>
    </location>
</feature>
<comment type="caution">
    <text evidence="2">The sequence shown here is derived from an EMBL/GenBank/DDBJ whole genome shotgun (WGS) entry which is preliminary data.</text>
</comment>
<evidence type="ECO:0000313" key="3">
    <source>
        <dbReference type="Proteomes" id="UP001204524"/>
    </source>
</evidence>
<keyword evidence="2" id="KW-0378">Hydrolase</keyword>
<keyword evidence="3" id="KW-1185">Reference proteome</keyword>
<gene>
    <name evidence="2" type="ORF">NCI01_06085</name>
</gene>
<name>A0ABT1KWG8_9ACTN</name>
<keyword evidence="1" id="KW-0732">Signal</keyword>
<keyword evidence="2" id="KW-0645">Protease</keyword>
<dbReference type="EMBL" id="JANARS010000002">
    <property type="protein sequence ID" value="MCP3421358.1"/>
    <property type="molecule type" value="Genomic_DNA"/>
</dbReference>
<dbReference type="SUPFAM" id="SSF50494">
    <property type="entry name" value="Trypsin-like serine proteases"/>
    <property type="match status" value="1"/>
</dbReference>
<evidence type="ECO:0000313" key="2">
    <source>
        <dbReference type="EMBL" id="MCP3421358.1"/>
    </source>
</evidence>
<organism evidence="2 3">
    <name type="scientific">Nocardioides pinisoli</name>
    <dbReference type="NCBI Taxonomy" id="2950279"/>
    <lineage>
        <taxon>Bacteria</taxon>
        <taxon>Bacillati</taxon>
        <taxon>Actinomycetota</taxon>
        <taxon>Actinomycetes</taxon>
        <taxon>Propionibacteriales</taxon>
        <taxon>Nocardioidaceae</taxon>
        <taxon>Nocardioides</taxon>
    </lineage>
</organism>
<protein>
    <submittedName>
        <fullName evidence="2">Serine protease</fullName>
    </submittedName>
</protein>
<accession>A0ABT1KWG8</accession>
<dbReference type="GO" id="GO:0008233">
    <property type="term" value="F:peptidase activity"/>
    <property type="evidence" value="ECO:0007669"/>
    <property type="project" value="UniProtKB-KW"/>
</dbReference>
<dbReference type="RefSeq" id="WP_254180575.1">
    <property type="nucleotide sequence ID" value="NZ_JANARS010000002.1"/>
</dbReference>
<dbReference type="Proteomes" id="UP001204524">
    <property type="component" value="Unassembled WGS sequence"/>
</dbReference>
<reference evidence="2 3" key="1">
    <citation type="submission" date="2022-06" db="EMBL/GenBank/DDBJ databases">
        <authorList>
            <person name="So Y."/>
        </authorList>
    </citation>
    <scope>NUCLEOTIDE SEQUENCE [LARGE SCALE GENOMIC DNA]</scope>
    <source>
        <strain evidence="2 3">STR3</strain>
    </source>
</reference>
<dbReference type="GO" id="GO:0006508">
    <property type="term" value="P:proteolysis"/>
    <property type="evidence" value="ECO:0007669"/>
    <property type="project" value="UniProtKB-KW"/>
</dbReference>
<dbReference type="PROSITE" id="PS51318">
    <property type="entry name" value="TAT"/>
    <property type="match status" value="1"/>
</dbReference>
<dbReference type="InterPro" id="IPR009003">
    <property type="entry name" value="Peptidase_S1_PA"/>
</dbReference>
<evidence type="ECO:0000256" key="1">
    <source>
        <dbReference type="SAM" id="SignalP"/>
    </source>
</evidence>
<dbReference type="Pfam" id="PF13365">
    <property type="entry name" value="Trypsin_2"/>
    <property type="match status" value="1"/>
</dbReference>
<dbReference type="InterPro" id="IPR006311">
    <property type="entry name" value="TAT_signal"/>
</dbReference>
<proteinExistence type="predicted"/>